<evidence type="ECO:0000313" key="3">
    <source>
        <dbReference type="Proteomes" id="UP000318380"/>
    </source>
</evidence>
<gene>
    <name evidence="2" type="ORF">FB561_3961</name>
</gene>
<dbReference type="OrthoDB" id="286413at2"/>
<sequence length="182" mass="19162">MSRARRAIALTGLVVGMLATSTGNAAAVDLLEQGNPAGPLVATSSPVIKIECGTALTSPDGRRLVRCGQILGDQGRVGTLDQATGTYTWASWYPLYESQAPGRWGPVPATDGVSGRFLGNPRLAIGAAGTTFGAQYKQDAEGRWYGRWGSYDHATGLFHPTGDWLRSSCPAGGTCPTWHLEP</sequence>
<feature type="signal peptide" evidence="1">
    <location>
        <begin position="1"/>
        <end position="25"/>
    </location>
</feature>
<reference evidence="2 3" key="1">
    <citation type="submission" date="2019-06" db="EMBL/GenBank/DDBJ databases">
        <title>Sequencing the genomes of 1000 actinobacteria strains.</title>
        <authorList>
            <person name="Klenk H.-P."/>
        </authorList>
    </citation>
    <scope>NUCLEOTIDE SEQUENCE [LARGE SCALE GENOMIC DNA]</scope>
    <source>
        <strain evidence="2 3">DSM 24683</strain>
    </source>
</reference>
<keyword evidence="3" id="KW-1185">Reference proteome</keyword>
<accession>A0A561BVD5</accession>
<organism evidence="2 3">
    <name type="scientific">Kribbella amoyensis</name>
    <dbReference type="NCBI Taxonomy" id="996641"/>
    <lineage>
        <taxon>Bacteria</taxon>
        <taxon>Bacillati</taxon>
        <taxon>Actinomycetota</taxon>
        <taxon>Actinomycetes</taxon>
        <taxon>Propionibacteriales</taxon>
        <taxon>Kribbellaceae</taxon>
        <taxon>Kribbella</taxon>
    </lineage>
</organism>
<dbReference type="Proteomes" id="UP000318380">
    <property type="component" value="Unassembled WGS sequence"/>
</dbReference>
<evidence type="ECO:0008006" key="4">
    <source>
        <dbReference type="Google" id="ProtNLM"/>
    </source>
</evidence>
<evidence type="ECO:0000313" key="2">
    <source>
        <dbReference type="EMBL" id="TWD82818.1"/>
    </source>
</evidence>
<feature type="chain" id="PRO_5039401418" description="LGFP repeat-containing protein" evidence="1">
    <location>
        <begin position="26"/>
        <end position="182"/>
    </location>
</feature>
<name>A0A561BVD5_9ACTN</name>
<protein>
    <recommendedName>
        <fullName evidence="4">LGFP repeat-containing protein</fullName>
    </recommendedName>
</protein>
<keyword evidence="1" id="KW-0732">Signal</keyword>
<proteinExistence type="predicted"/>
<dbReference type="RefSeq" id="WP_145808678.1">
    <property type="nucleotide sequence ID" value="NZ_VIVK01000001.1"/>
</dbReference>
<evidence type="ECO:0000256" key="1">
    <source>
        <dbReference type="SAM" id="SignalP"/>
    </source>
</evidence>
<comment type="caution">
    <text evidence="2">The sequence shown here is derived from an EMBL/GenBank/DDBJ whole genome shotgun (WGS) entry which is preliminary data.</text>
</comment>
<dbReference type="AlphaFoldDB" id="A0A561BVD5"/>
<dbReference type="EMBL" id="VIVK01000001">
    <property type="protein sequence ID" value="TWD82818.1"/>
    <property type="molecule type" value="Genomic_DNA"/>
</dbReference>